<keyword evidence="3" id="KW-1185">Reference proteome</keyword>
<evidence type="ECO:0000313" key="2">
    <source>
        <dbReference type="EMBL" id="KAK4651387.1"/>
    </source>
</evidence>
<name>A0ABR0G6L5_9PEZI</name>
<evidence type="ECO:0000256" key="1">
    <source>
        <dbReference type="SAM" id="MobiDB-lite"/>
    </source>
</evidence>
<organism evidence="2 3">
    <name type="scientific">Podospora pseudocomata</name>
    <dbReference type="NCBI Taxonomy" id="2093779"/>
    <lineage>
        <taxon>Eukaryota</taxon>
        <taxon>Fungi</taxon>
        <taxon>Dikarya</taxon>
        <taxon>Ascomycota</taxon>
        <taxon>Pezizomycotina</taxon>
        <taxon>Sordariomycetes</taxon>
        <taxon>Sordariomycetidae</taxon>
        <taxon>Sordariales</taxon>
        <taxon>Podosporaceae</taxon>
        <taxon>Podospora</taxon>
    </lineage>
</organism>
<proteinExistence type="predicted"/>
<reference evidence="2 3" key="1">
    <citation type="journal article" date="2023" name="bioRxiv">
        <title>High-quality genome assemblies of four members of thePodospora anserinaspecies complex.</title>
        <authorList>
            <person name="Ament-Velasquez S.L."/>
            <person name="Vogan A.A."/>
            <person name="Wallerman O."/>
            <person name="Hartmann F."/>
            <person name="Gautier V."/>
            <person name="Silar P."/>
            <person name="Giraud T."/>
            <person name="Johannesson H."/>
        </authorList>
    </citation>
    <scope>NUCLEOTIDE SEQUENCE [LARGE SCALE GENOMIC DNA]</scope>
    <source>
        <strain evidence="2 3">CBS 415.72m</strain>
    </source>
</reference>
<dbReference type="Proteomes" id="UP001323405">
    <property type="component" value="Unassembled WGS sequence"/>
</dbReference>
<dbReference type="RefSeq" id="XP_062740362.1">
    <property type="nucleotide sequence ID" value="XM_062892270.1"/>
</dbReference>
<dbReference type="EMBL" id="JAFFHA010000008">
    <property type="protein sequence ID" value="KAK4651387.1"/>
    <property type="molecule type" value="Genomic_DNA"/>
</dbReference>
<feature type="compositionally biased region" description="Acidic residues" evidence="1">
    <location>
        <begin position="217"/>
        <end position="234"/>
    </location>
</feature>
<comment type="caution">
    <text evidence="2">The sequence shown here is derived from an EMBL/GenBank/DDBJ whole genome shotgun (WGS) entry which is preliminary data.</text>
</comment>
<sequence length="377" mass="41372">MAQVCFMLRLSFVRFTPTIVSFPFLALSTYSTHRSHLTLDTNALSISHHTSPTAKMDYLKTAFNYTKLTLLSFTDHKNNPFSSQQLTKATRTMAEEKAPQPTSAEAFLFYSIVKNLRTRPDINWEGVARDNGFKNAETAKVRYGQVKRKLNIENWSPPVKPQGGRSSGSGVGKTEMDQGTSLVSSKPKAGTGAGVVKKRTNNNGKGGGKKTPAKVMEEEDDDDDDDDDEEEEEEEKSKAKGIDAALARLSPTPRGRAQRQVEFGSAIADVDEYISSLQSRTPIVAARQVGSYPPRGVKIAGEVYLKTAIPVRGLGDVWTVKPVSPEGHEAWFQGLGLEDQNRFMEEAVEFFVKSSEEGVVGENALVVHQGDDDTGVH</sequence>
<protein>
    <submittedName>
        <fullName evidence="2">Uncharacterized protein</fullName>
    </submittedName>
</protein>
<feature type="region of interest" description="Disordered" evidence="1">
    <location>
        <begin position="152"/>
        <end position="257"/>
    </location>
</feature>
<dbReference type="GeneID" id="87912177"/>
<evidence type="ECO:0000313" key="3">
    <source>
        <dbReference type="Proteomes" id="UP001323405"/>
    </source>
</evidence>
<accession>A0ABR0G6L5</accession>
<gene>
    <name evidence="2" type="ORF">QC762_605795</name>
</gene>